<evidence type="ECO:0000259" key="5">
    <source>
        <dbReference type="PROSITE" id="PS50931"/>
    </source>
</evidence>
<dbReference type="InterPro" id="IPR005119">
    <property type="entry name" value="LysR_subst-bd"/>
</dbReference>
<dbReference type="Pfam" id="PF00126">
    <property type="entry name" value="HTH_1"/>
    <property type="match status" value="1"/>
</dbReference>
<accession>A0A074JCX8</accession>
<comment type="caution">
    <text evidence="6">The sequence shown here is derived from an EMBL/GenBank/DDBJ whole genome shotgun (WGS) entry which is preliminary data.</text>
</comment>
<dbReference type="eggNOG" id="COG0583">
    <property type="taxonomic scope" value="Bacteria"/>
</dbReference>
<dbReference type="InterPro" id="IPR036388">
    <property type="entry name" value="WH-like_DNA-bd_sf"/>
</dbReference>
<keyword evidence="4" id="KW-0804">Transcription</keyword>
<sequence length="292" mass="31534">MTPEQLRVFVTVAEMEHMTRAAQVLNMTQSTASAAIAALENRHEVKLFDRVGRGIALTQEGRAFLPEARAVLAQLAEAEAALAETRGLARGHIRMIASQTIAGYWLPAHLATFRSRFAGITFTLAIGNSEEAAAQLRAGRYDLAFVEGEIDEPQLVRRQVGADRMRLVCAHPAPEQPVRQSSLVARPWVLREAGSGTRSHAQAAMAGLGVPSEVAEAALVLPSNEAVLSAVEAGAGLTILSAHVIARSLTTGALHDWGVTLPPRAFYALRHRDHHISRAMRAFGDHLENQEI</sequence>
<gene>
    <name evidence="6" type="ORF">DT23_05925</name>
</gene>
<dbReference type="Gene3D" id="3.40.190.290">
    <property type="match status" value="1"/>
</dbReference>
<dbReference type="SUPFAM" id="SSF53850">
    <property type="entry name" value="Periplasmic binding protein-like II"/>
    <property type="match status" value="1"/>
</dbReference>
<reference evidence="6 7" key="1">
    <citation type="journal article" date="2015" name="Antonie Van Leeuwenhoek">
        <title>Thioclava indica sp. nov., isolated from surface seawater of the Indian Ocean.</title>
        <authorList>
            <person name="Liu Y."/>
            <person name="Lai Q."/>
            <person name="Du J."/>
            <person name="Xu H."/>
            <person name="Jiang L."/>
            <person name="Shao Z."/>
        </authorList>
    </citation>
    <scope>NUCLEOTIDE SEQUENCE [LARGE SCALE GENOMIC DNA]</scope>
    <source>
        <strain evidence="6 7">DT23-4</strain>
    </source>
</reference>
<keyword evidence="3" id="KW-0238">DNA-binding</keyword>
<dbReference type="Pfam" id="PF03466">
    <property type="entry name" value="LysR_substrate"/>
    <property type="match status" value="1"/>
</dbReference>
<dbReference type="FunFam" id="1.10.10.10:FF:000001">
    <property type="entry name" value="LysR family transcriptional regulator"/>
    <property type="match status" value="1"/>
</dbReference>
<dbReference type="STRING" id="1353528.DT23_05925"/>
<proteinExistence type="inferred from homology"/>
<comment type="similarity">
    <text evidence="1">Belongs to the LysR transcriptional regulatory family.</text>
</comment>
<dbReference type="InterPro" id="IPR036390">
    <property type="entry name" value="WH_DNA-bd_sf"/>
</dbReference>
<dbReference type="OrthoDB" id="9803735at2"/>
<organism evidence="6 7">
    <name type="scientific">Thioclava indica</name>
    <dbReference type="NCBI Taxonomy" id="1353528"/>
    <lineage>
        <taxon>Bacteria</taxon>
        <taxon>Pseudomonadati</taxon>
        <taxon>Pseudomonadota</taxon>
        <taxon>Alphaproteobacteria</taxon>
        <taxon>Rhodobacterales</taxon>
        <taxon>Paracoccaceae</taxon>
        <taxon>Thioclava</taxon>
    </lineage>
</organism>
<dbReference type="AlphaFoldDB" id="A0A074JCX8"/>
<dbReference type="PRINTS" id="PR00039">
    <property type="entry name" value="HTHLYSR"/>
</dbReference>
<evidence type="ECO:0000313" key="7">
    <source>
        <dbReference type="Proteomes" id="UP000027471"/>
    </source>
</evidence>
<dbReference type="Gene3D" id="1.10.10.10">
    <property type="entry name" value="Winged helix-like DNA-binding domain superfamily/Winged helix DNA-binding domain"/>
    <property type="match status" value="1"/>
</dbReference>
<feature type="domain" description="HTH lysR-type" evidence="5">
    <location>
        <begin position="1"/>
        <end position="58"/>
    </location>
</feature>
<dbReference type="PANTHER" id="PTHR30126:SF39">
    <property type="entry name" value="HTH-TYPE TRANSCRIPTIONAL REGULATOR CYSL"/>
    <property type="match status" value="1"/>
</dbReference>
<dbReference type="PROSITE" id="PS50931">
    <property type="entry name" value="HTH_LYSR"/>
    <property type="match status" value="1"/>
</dbReference>
<dbReference type="PANTHER" id="PTHR30126">
    <property type="entry name" value="HTH-TYPE TRANSCRIPTIONAL REGULATOR"/>
    <property type="match status" value="1"/>
</dbReference>
<dbReference type="RefSeq" id="WP_038132199.1">
    <property type="nucleotide sequence ID" value="NZ_AUNB01000051.1"/>
</dbReference>
<dbReference type="GO" id="GO:0003700">
    <property type="term" value="F:DNA-binding transcription factor activity"/>
    <property type="evidence" value="ECO:0007669"/>
    <property type="project" value="InterPro"/>
</dbReference>
<dbReference type="GO" id="GO:0000976">
    <property type="term" value="F:transcription cis-regulatory region binding"/>
    <property type="evidence" value="ECO:0007669"/>
    <property type="project" value="TreeGrafter"/>
</dbReference>
<keyword evidence="2" id="KW-0805">Transcription regulation</keyword>
<evidence type="ECO:0000256" key="1">
    <source>
        <dbReference type="ARBA" id="ARBA00009437"/>
    </source>
</evidence>
<evidence type="ECO:0000256" key="4">
    <source>
        <dbReference type="ARBA" id="ARBA00023163"/>
    </source>
</evidence>
<dbReference type="InterPro" id="IPR000847">
    <property type="entry name" value="LysR_HTH_N"/>
</dbReference>
<dbReference type="SUPFAM" id="SSF46785">
    <property type="entry name" value="Winged helix' DNA-binding domain"/>
    <property type="match status" value="1"/>
</dbReference>
<dbReference type="EMBL" id="AUNB01000051">
    <property type="protein sequence ID" value="KEO55506.1"/>
    <property type="molecule type" value="Genomic_DNA"/>
</dbReference>
<evidence type="ECO:0000256" key="3">
    <source>
        <dbReference type="ARBA" id="ARBA00023125"/>
    </source>
</evidence>
<protein>
    <recommendedName>
        <fullName evidence="5">HTH lysR-type domain-containing protein</fullName>
    </recommendedName>
</protein>
<dbReference type="Proteomes" id="UP000027471">
    <property type="component" value="Unassembled WGS sequence"/>
</dbReference>
<keyword evidence="7" id="KW-1185">Reference proteome</keyword>
<evidence type="ECO:0000313" key="6">
    <source>
        <dbReference type="EMBL" id="KEO55506.1"/>
    </source>
</evidence>
<evidence type="ECO:0000256" key="2">
    <source>
        <dbReference type="ARBA" id="ARBA00023015"/>
    </source>
</evidence>
<name>A0A074JCX8_9RHOB</name>